<evidence type="ECO:0000313" key="2">
    <source>
        <dbReference type="Proteomes" id="UP000236291"/>
    </source>
</evidence>
<reference evidence="1 2" key="1">
    <citation type="journal article" date="2014" name="Am. J. Bot.">
        <title>Genome assembly and annotation for red clover (Trifolium pratense; Fabaceae).</title>
        <authorList>
            <person name="Istvanek J."/>
            <person name="Jaros M."/>
            <person name="Krenek A."/>
            <person name="Repkova J."/>
        </authorList>
    </citation>
    <scope>NUCLEOTIDE SEQUENCE [LARGE SCALE GENOMIC DNA]</scope>
    <source>
        <strain evidence="2">cv. Tatra</strain>
        <tissue evidence="1">Young leaves</tissue>
    </source>
</reference>
<comment type="caution">
    <text evidence="1">The sequence shown here is derived from an EMBL/GenBank/DDBJ whole genome shotgun (WGS) entry which is preliminary data.</text>
</comment>
<dbReference type="EMBL" id="ASHM01171750">
    <property type="protein sequence ID" value="PNX64892.1"/>
    <property type="molecule type" value="Genomic_DNA"/>
</dbReference>
<evidence type="ECO:0000313" key="1">
    <source>
        <dbReference type="EMBL" id="PNX64892.1"/>
    </source>
</evidence>
<name>A0A2K3KF43_TRIPR</name>
<protein>
    <submittedName>
        <fullName evidence="1">Uncharacterized protein</fullName>
    </submittedName>
</protein>
<reference evidence="1 2" key="2">
    <citation type="journal article" date="2017" name="Front. Plant Sci.">
        <title>Gene Classification and Mining of Molecular Markers Useful in Red Clover (Trifolium pratense) Breeding.</title>
        <authorList>
            <person name="Istvanek J."/>
            <person name="Dluhosova J."/>
            <person name="Dluhos P."/>
            <person name="Patkova L."/>
            <person name="Nedelnik J."/>
            <person name="Repkova J."/>
        </authorList>
    </citation>
    <scope>NUCLEOTIDE SEQUENCE [LARGE SCALE GENOMIC DNA]</scope>
    <source>
        <strain evidence="2">cv. Tatra</strain>
        <tissue evidence="1">Young leaves</tissue>
    </source>
</reference>
<dbReference type="Proteomes" id="UP000236291">
    <property type="component" value="Unassembled WGS sequence"/>
</dbReference>
<sequence length="34" mass="3865">MGVWRPPLGCKWRAALCPCWRAPFGWLGLLDGLH</sequence>
<gene>
    <name evidence="1" type="ORF">L195_g062332</name>
</gene>
<accession>A0A2K3KF43</accession>
<proteinExistence type="predicted"/>
<dbReference type="AlphaFoldDB" id="A0A2K3KF43"/>
<organism evidence="1 2">
    <name type="scientific">Trifolium pratense</name>
    <name type="common">Red clover</name>
    <dbReference type="NCBI Taxonomy" id="57577"/>
    <lineage>
        <taxon>Eukaryota</taxon>
        <taxon>Viridiplantae</taxon>
        <taxon>Streptophyta</taxon>
        <taxon>Embryophyta</taxon>
        <taxon>Tracheophyta</taxon>
        <taxon>Spermatophyta</taxon>
        <taxon>Magnoliopsida</taxon>
        <taxon>eudicotyledons</taxon>
        <taxon>Gunneridae</taxon>
        <taxon>Pentapetalae</taxon>
        <taxon>rosids</taxon>
        <taxon>fabids</taxon>
        <taxon>Fabales</taxon>
        <taxon>Fabaceae</taxon>
        <taxon>Papilionoideae</taxon>
        <taxon>50 kb inversion clade</taxon>
        <taxon>NPAAA clade</taxon>
        <taxon>Hologalegina</taxon>
        <taxon>IRL clade</taxon>
        <taxon>Trifolieae</taxon>
        <taxon>Trifolium</taxon>
    </lineage>
</organism>
<feature type="non-terminal residue" evidence="1">
    <location>
        <position position="34"/>
    </location>
</feature>